<evidence type="ECO:0000256" key="1">
    <source>
        <dbReference type="ARBA" id="ARBA00023125"/>
    </source>
</evidence>
<evidence type="ECO:0000256" key="2">
    <source>
        <dbReference type="ARBA" id="ARBA00023155"/>
    </source>
</evidence>
<keyword evidence="1 5" id="KW-0238">DNA-binding</keyword>
<dbReference type="Gene3D" id="1.10.10.60">
    <property type="entry name" value="Homeodomain-like"/>
    <property type="match status" value="1"/>
</dbReference>
<dbReference type="CDD" id="cd00086">
    <property type="entry name" value="homeodomain"/>
    <property type="match status" value="1"/>
</dbReference>
<evidence type="ECO:0000256" key="6">
    <source>
        <dbReference type="SAM" id="MobiDB-lite"/>
    </source>
</evidence>
<evidence type="ECO:0000313" key="9">
    <source>
        <dbReference type="EMBL" id="KAJ4263358.1"/>
    </source>
</evidence>
<feature type="region of interest" description="Disordered" evidence="6">
    <location>
        <begin position="1"/>
        <end position="21"/>
    </location>
</feature>
<evidence type="ECO:0000256" key="5">
    <source>
        <dbReference type="PROSITE-ProRule" id="PRU00108"/>
    </source>
</evidence>
<comment type="caution">
    <text evidence="9">The sequence shown here is derived from an EMBL/GenBank/DDBJ whole genome shotgun (WGS) entry which is preliminary data.</text>
</comment>
<keyword evidence="3 5" id="KW-0539">Nucleus</keyword>
<evidence type="ECO:0000259" key="8">
    <source>
        <dbReference type="PROSITE" id="PS50157"/>
    </source>
</evidence>
<gene>
    <name evidence="9" type="ORF">NW762_006177</name>
</gene>
<keyword evidence="4" id="KW-0863">Zinc-finger</keyword>
<evidence type="ECO:0000259" key="7">
    <source>
        <dbReference type="PROSITE" id="PS50071"/>
    </source>
</evidence>
<feature type="domain" description="Homeobox" evidence="7">
    <location>
        <begin position="143"/>
        <end position="206"/>
    </location>
</feature>
<reference evidence="9" key="1">
    <citation type="submission" date="2022-09" db="EMBL/GenBank/DDBJ databases">
        <title>Fusarium specimens isolated from Avocado Roots.</title>
        <authorList>
            <person name="Stajich J."/>
            <person name="Roper C."/>
            <person name="Heimlech-Rivalta G."/>
        </authorList>
    </citation>
    <scope>NUCLEOTIDE SEQUENCE</scope>
    <source>
        <strain evidence="9">CF00136</strain>
    </source>
</reference>
<evidence type="ECO:0000256" key="3">
    <source>
        <dbReference type="ARBA" id="ARBA00023242"/>
    </source>
</evidence>
<protein>
    <recommendedName>
        <fullName evidence="11">Monocarboxylate transporter 4</fullName>
    </recommendedName>
</protein>
<dbReference type="PROSITE" id="PS50071">
    <property type="entry name" value="HOMEOBOX_2"/>
    <property type="match status" value="1"/>
</dbReference>
<evidence type="ECO:0000313" key="10">
    <source>
        <dbReference type="Proteomes" id="UP001152049"/>
    </source>
</evidence>
<evidence type="ECO:0000256" key="4">
    <source>
        <dbReference type="PROSITE-ProRule" id="PRU00042"/>
    </source>
</evidence>
<dbReference type="PROSITE" id="PS50157">
    <property type="entry name" value="ZINC_FINGER_C2H2_2"/>
    <property type="match status" value="1"/>
</dbReference>
<name>A0A9W8VE45_9HYPO</name>
<dbReference type="InterPro" id="IPR050224">
    <property type="entry name" value="TALE_homeobox"/>
</dbReference>
<proteinExistence type="predicted"/>
<dbReference type="InterPro" id="IPR013087">
    <property type="entry name" value="Znf_C2H2_type"/>
</dbReference>
<feature type="region of interest" description="Disordered" evidence="6">
    <location>
        <begin position="299"/>
        <end position="330"/>
    </location>
</feature>
<feature type="DNA-binding region" description="Homeobox" evidence="5">
    <location>
        <begin position="145"/>
        <end position="207"/>
    </location>
</feature>
<keyword evidence="4" id="KW-0862">Zinc</keyword>
<dbReference type="SMART" id="SM00389">
    <property type="entry name" value="HOX"/>
    <property type="match status" value="1"/>
</dbReference>
<dbReference type="Proteomes" id="UP001152049">
    <property type="component" value="Unassembled WGS sequence"/>
</dbReference>
<dbReference type="Pfam" id="PF05920">
    <property type="entry name" value="Homeobox_KN"/>
    <property type="match status" value="1"/>
</dbReference>
<dbReference type="PANTHER" id="PTHR11850">
    <property type="entry name" value="HOMEOBOX PROTEIN TRANSCRIPTION FACTORS"/>
    <property type="match status" value="1"/>
</dbReference>
<organism evidence="9 10">
    <name type="scientific">Fusarium torreyae</name>
    <dbReference type="NCBI Taxonomy" id="1237075"/>
    <lineage>
        <taxon>Eukaryota</taxon>
        <taxon>Fungi</taxon>
        <taxon>Dikarya</taxon>
        <taxon>Ascomycota</taxon>
        <taxon>Pezizomycotina</taxon>
        <taxon>Sordariomycetes</taxon>
        <taxon>Hypocreomycetidae</taxon>
        <taxon>Hypocreales</taxon>
        <taxon>Nectriaceae</taxon>
        <taxon>Fusarium</taxon>
    </lineage>
</organism>
<dbReference type="PROSITE" id="PS00028">
    <property type="entry name" value="ZINC_FINGER_C2H2_1"/>
    <property type="match status" value="1"/>
</dbReference>
<dbReference type="GO" id="GO:0005634">
    <property type="term" value="C:nucleus"/>
    <property type="evidence" value="ECO:0007669"/>
    <property type="project" value="UniProtKB-SubCell"/>
</dbReference>
<comment type="subcellular location">
    <subcellularLocation>
        <location evidence="5">Nucleus</location>
    </subcellularLocation>
</comment>
<dbReference type="GO" id="GO:0008270">
    <property type="term" value="F:zinc ion binding"/>
    <property type="evidence" value="ECO:0007669"/>
    <property type="project" value="UniProtKB-KW"/>
</dbReference>
<dbReference type="SMART" id="SM00355">
    <property type="entry name" value="ZnF_C2H2"/>
    <property type="match status" value="2"/>
</dbReference>
<keyword evidence="10" id="KW-1185">Reference proteome</keyword>
<dbReference type="InterPro" id="IPR001356">
    <property type="entry name" value="HD"/>
</dbReference>
<feature type="domain" description="C2H2-type" evidence="8">
    <location>
        <begin position="339"/>
        <end position="367"/>
    </location>
</feature>
<dbReference type="InterPro" id="IPR009057">
    <property type="entry name" value="Homeodomain-like_sf"/>
</dbReference>
<keyword evidence="4" id="KW-0479">Metal-binding</keyword>
<dbReference type="GO" id="GO:0003677">
    <property type="term" value="F:DNA binding"/>
    <property type="evidence" value="ECO:0007669"/>
    <property type="project" value="UniProtKB-UniRule"/>
</dbReference>
<feature type="compositionally biased region" description="Basic residues" evidence="6">
    <location>
        <begin position="313"/>
        <end position="327"/>
    </location>
</feature>
<evidence type="ECO:0008006" key="11">
    <source>
        <dbReference type="Google" id="ProtNLM"/>
    </source>
</evidence>
<dbReference type="InterPro" id="IPR008422">
    <property type="entry name" value="KN_HD"/>
</dbReference>
<dbReference type="OrthoDB" id="10056939at2759"/>
<dbReference type="GO" id="GO:0006355">
    <property type="term" value="P:regulation of DNA-templated transcription"/>
    <property type="evidence" value="ECO:0007669"/>
    <property type="project" value="InterPro"/>
</dbReference>
<keyword evidence="2 5" id="KW-0371">Homeobox</keyword>
<dbReference type="EMBL" id="JAOQAZ010000010">
    <property type="protein sequence ID" value="KAJ4263358.1"/>
    <property type="molecule type" value="Genomic_DNA"/>
</dbReference>
<sequence length="839" mass="94603">MDTPANQEHASVKGSSGPLRDRFENIDLTSLFHPDLSDGKIGRTPLTEPSQNGGVARMLSEGDLLANEPFSTDRFFHDDDFHNLGHDSSLGAFSAYKTQIGGRGGIETSTLVQNQQGQNIAVPFIDREQPAAGELRMPKITPSPPAKIGNRFSFESSETLKAWLSDHIVNPYPSSSDIESLQRQTGLERAQVTNWLANARRKLKKQPVRPPTPLIRPAESMTIPPVRRELYTASEDMSPLQRWQNSPPEHEPASVSAIAEAVSGYIPAADDPLCPAYKDSSFGESSSAGSTVASQTSSAISSASGHSLGSIGRIRKAIRRKRRRVTPRRPNDSRAYHLYQCTFCAETFKTKWSWTRHETSLHLSLEQWVCTPTGSKASNSNSDSVCVYCGLLNPDDVHLQSHDPQACHGKSIEGRTFYRKDHLQQHLKLVHHAQFMKWPMESWKNESSQVRSRCGFCGMVMNHWSDRTDHIAEHFKAGQTMADWKGDWGFEDHMLDMVENSMPPYLIHFEQNSPWPFRSQLEEPGSSCSNYELIKLELEYFHSNYTNARQREPSDHELLFESCCIIFGSESLSRNSTSSCPSWLRDLLMSSEVISKQARLQPLKNTAKSRITKLRINGKDNIFEECLLEEKLRQYVDIPKLLGQVVTDHELQHEAATIVQGMEMASKDRSTMFVGFLTRLIFASSNWLVHFRERADLPFMNVSTPWAANNFPQHHVAHDPVSQTLGLQAEDVAALVASSSMDNSIATEGIEGPASFHFLNDSNFYRRLGRELTRFVMSSMSWRNPNQHVPTDEELQHQARWIMFDDGDPWNQTPADNSIWLEQFKRHVGLLPAGDPISD</sequence>
<feature type="compositionally biased region" description="Low complexity" evidence="6">
    <location>
        <begin position="299"/>
        <end position="312"/>
    </location>
</feature>
<accession>A0A9W8VE45</accession>
<dbReference type="SUPFAM" id="SSF46689">
    <property type="entry name" value="Homeodomain-like"/>
    <property type="match status" value="1"/>
</dbReference>
<dbReference type="AlphaFoldDB" id="A0A9W8VE45"/>